<comment type="caution">
    <text evidence="3">The sequence shown here is derived from an EMBL/GenBank/DDBJ whole genome shotgun (WGS) entry which is preliminary data.</text>
</comment>
<keyword evidence="4" id="KW-1185">Reference proteome</keyword>
<sequence length="656" mass="73072">MVNSDDSEPARVHNDGYAVEHSSARGDSTNTTEAETLSRAVDSQANSSAPGQGGIRQEEHPLPSRNSSSLFYYEPQGELIQHVGRSTDHPEVNIPHAISNFRDRHTTYEQTAGANTAATLQGPAETEINALTLKRDHEEELEPAAPKRVHRDMSTSDQEFIYNSAQYHQPQQHPTDGSTNSATHQQQAFIDPSITMVLPARKVFPIQIGDKLFRLSGASISSDAPSYFSQFFEEQMKNNEGAESCRTLYIDRDPKTFEDISLHLQGYHIEPRDGAHFVKLFADAQFFSLPRLTAQLFASTIYVRVGEQEFRIPKDLFSNPGDSPNYFSLGFSSFFSSPSDRLPGLSQQSLIRPPSLLPPSVPMRSARVFSDLLHLLQGYDLHIRDEEHRAELLRDARYYHLKGLEQRLIPHRIAFNLRRQKSEVLLRLQDVHKNGVSVVPDCVAGGTAAIPGWVFYQRPYVDTEAHILIVEVSGEEGMTVELESAASSTPNARMARVTFHNETTTTFARLLCAVAEKVNLPHIQTVESMTTGRTGAYNGHKNQSQHGAPSHSTIKMHIGPDADIVLNGHRPAIGNQVDTIDEMDVDDAQRPAANARKVRQDVKANASQATNWVVNKAQWRLRVQPRKNGFEVILDAVKIEACSNERSRNAASGFLM</sequence>
<name>A0A9P3CPS4_9PEZI</name>
<proteinExistence type="predicted"/>
<organism evidence="3 4">
    <name type="scientific">Cercospora kikuchii</name>
    <dbReference type="NCBI Taxonomy" id="84275"/>
    <lineage>
        <taxon>Eukaryota</taxon>
        <taxon>Fungi</taxon>
        <taxon>Dikarya</taxon>
        <taxon>Ascomycota</taxon>
        <taxon>Pezizomycotina</taxon>
        <taxon>Dothideomycetes</taxon>
        <taxon>Dothideomycetidae</taxon>
        <taxon>Mycosphaerellales</taxon>
        <taxon>Mycosphaerellaceae</taxon>
        <taxon>Cercospora</taxon>
    </lineage>
</organism>
<dbReference type="PANTHER" id="PTHR31758:SF2">
    <property type="entry name" value="BTB_POZ DOMAIN-CONTAINING PROTEIN YLR108C"/>
    <property type="match status" value="1"/>
</dbReference>
<reference evidence="3 4" key="1">
    <citation type="submission" date="2021-01" db="EMBL/GenBank/DDBJ databases">
        <title>Cercospora kikuchii MAFF 305040 whole genome shotgun sequence.</title>
        <authorList>
            <person name="Kashiwa T."/>
            <person name="Suzuki T."/>
        </authorList>
    </citation>
    <scope>NUCLEOTIDE SEQUENCE [LARGE SCALE GENOMIC DNA]</scope>
    <source>
        <strain evidence="3 4">MAFF 305040</strain>
    </source>
</reference>
<dbReference type="Proteomes" id="UP000825890">
    <property type="component" value="Unassembled WGS sequence"/>
</dbReference>
<dbReference type="Gene3D" id="3.30.710.10">
    <property type="entry name" value="Potassium Channel Kv1.1, Chain A"/>
    <property type="match status" value="2"/>
</dbReference>
<dbReference type="PANTHER" id="PTHR31758">
    <property type="entry name" value="BTB/POZ DOMAIN-CONTAINING PROTEIN YLR108C"/>
    <property type="match status" value="1"/>
</dbReference>
<gene>
    <name evidence="3" type="ORF">CKM354_000960700</name>
</gene>
<evidence type="ECO:0000313" key="4">
    <source>
        <dbReference type="Proteomes" id="UP000825890"/>
    </source>
</evidence>
<feature type="region of interest" description="Disordered" evidence="1">
    <location>
        <begin position="1"/>
        <end position="69"/>
    </location>
</feature>
<accession>A0A9P3CPS4</accession>
<dbReference type="EMBL" id="BOLY01000006">
    <property type="protein sequence ID" value="GIZ46481.1"/>
    <property type="molecule type" value="Genomic_DNA"/>
</dbReference>
<dbReference type="RefSeq" id="XP_044660968.1">
    <property type="nucleotide sequence ID" value="XM_044805033.1"/>
</dbReference>
<dbReference type="GO" id="GO:0051260">
    <property type="term" value="P:protein homooligomerization"/>
    <property type="evidence" value="ECO:0007669"/>
    <property type="project" value="InterPro"/>
</dbReference>
<dbReference type="SUPFAM" id="SSF54695">
    <property type="entry name" value="POZ domain"/>
    <property type="match status" value="2"/>
</dbReference>
<evidence type="ECO:0000259" key="2">
    <source>
        <dbReference type="Pfam" id="PF02214"/>
    </source>
</evidence>
<dbReference type="InterPro" id="IPR003131">
    <property type="entry name" value="T1-type_BTB"/>
</dbReference>
<dbReference type="GeneID" id="68295182"/>
<protein>
    <recommendedName>
        <fullName evidence="2">Potassium channel tetramerisation-type BTB domain-containing protein</fullName>
    </recommendedName>
</protein>
<feature type="compositionally biased region" description="Polar residues" evidence="1">
    <location>
        <begin position="25"/>
        <end position="50"/>
    </location>
</feature>
<evidence type="ECO:0000313" key="3">
    <source>
        <dbReference type="EMBL" id="GIZ46481.1"/>
    </source>
</evidence>
<dbReference type="OrthoDB" id="2414723at2759"/>
<dbReference type="InterPro" id="IPR011333">
    <property type="entry name" value="SKP1/BTB/POZ_sf"/>
</dbReference>
<feature type="domain" description="Potassium channel tetramerisation-type BTB" evidence="2">
    <location>
        <begin position="206"/>
        <end position="293"/>
    </location>
</feature>
<evidence type="ECO:0000256" key="1">
    <source>
        <dbReference type="SAM" id="MobiDB-lite"/>
    </source>
</evidence>
<dbReference type="Pfam" id="PF02214">
    <property type="entry name" value="BTB_2"/>
    <property type="match status" value="1"/>
</dbReference>
<dbReference type="AlphaFoldDB" id="A0A9P3CPS4"/>